<reference evidence="10" key="1">
    <citation type="submission" date="2013-04" db="EMBL/GenBank/DDBJ databases">
        <authorList>
            <person name="Qu J."/>
            <person name="Murali S.C."/>
            <person name="Bandaranaike D."/>
            <person name="Bellair M."/>
            <person name="Blankenburg K."/>
            <person name="Chao H."/>
            <person name="Dinh H."/>
            <person name="Doddapaneni H."/>
            <person name="Downs B."/>
            <person name="Dugan-Rocha S."/>
            <person name="Elkadiri S."/>
            <person name="Gnanaolivu R.D."/>
            <person name="Hernandez B."/>
            <person name="Javaid M."/>
            <person name="Jayaseelan J.C."/>
            <person name="Lee S."/>
            <person name="Li M."/>
            <person name="Ming W."/>
            <person name="Munidasa M."/>
            <person name="Muniz J."/>
            <person name="Nguyen L."/>
            <person name="Ongeri F."/>
            <person name="Osuji N."/>
            <person name="Pu L.-L."/>
            <person name="Puazo M."/>
            <person name="Qu C."/>
            <person name="Quiroz J."/>
            <person name="Raj R."/>
            <person name="Weissenberger G."/>
            <person name="Xin Y."/>
            <person name="Zou X."/>
            <person name="Han Y."/>
            <person name="Richards S."/>
            <person name="Worley K."/>
            <person name="Muzny D."/>
            <person name="Gibbs R."/>
        </authorList>
    </citation>
    <scope>NUCLEOTIDE SEQUENCE</scope>
    <source>
        <strain evidence="10">Sampled in the wild</strain>
    </source>
</reference>
<comment type="caution">
    <text evidence="10">The sequence shown here is derived from an EMBL/GenBank/DDBJ whole genome shotgun (WGS) entry which is preliminary data.</text>
</comment>
<reference evidence="10" key="2">
    <citation type="submission" date="2017-10" db="EMBL/GenBank/DDBJ databases">
        <title>Ladona fulva Genome sequencing and assembly.</title>
        <authorList>
            <person name="Murali S."/>
            <person name="Richards S."/>
            <person name="Bandaranaike D."/>
            <person name="Bellair M."/>
            <person name="Blankenburg K."/>
            <person name="Chao H."/>
            <person name="Dinh H."/>
            <person name="Doddapaneni H."/>
            <person name="Dugan-Rocha S."/>
            <person name="Elkadiri S."/>
            <person name="Gnanaolivu R."/>
            <person name="Hernandez B."/>
            <person name="Skinner E."/>
            <person name="Javaid M."/>
            <person name="Lee S."/>
            <person name="Li M."/>
            <person name="Ming W."/>
            <person name="Munidasa M."/>
            <person name="Muniz J."/>
            <person name="Nguyen L."/>
            <person name="Hughes D."/>
            <person name="Osuji N."/>
            <person name="Pu L.-L."/>
            <person name="Puazo M."/>
            <person name="Qu C."/>
            <person name="Quiroz J."/>
            <person name="Raj R."/>
            <person name="Weissenberger G."/>
            <person name="Xin Y."/>
            <person name="Zou X."/>
            <person name="Han Y."/>
            <person name="Worley K."/>
            <person name="Muzny D."/>
            <person name="Gibbs R."/>
        </authorList>
    </citation>
    <scope>NUCLEOTIDE SEQUENCE</scope>
    <source>
        <strain evidence="10">Sampled in the wild</strain>
    </source>
</reference>
<dbReference type="GO" id="GO:0016020">
    <property type="term" value="C:membrane"/>
    <property type="evidence" value="ECO:0007669"/>
    <property type="project" value="UniProtKB-SubCell"/>
</dbReference>
<feature type="transmembrane region" description="Helical" evidence="8">
    <location>
        <begin position="20"/>
        <end position="37"/>
    </location>
</feature>
<proteinExistence type="inferred from homology"/>
<evidence type="ECO:0000256" key="7">
    <source>
        <dbReference type="ARBA" id="ARBA00023136"/>
    </source>
</evidence>
<evidence type="ECO:0000256" key="1">
    <source>
        <dbReference type="ARBA" id="ARBA00004141"/>
    </source>
</evidence>
<evidence type="ECO:0000313" key="10">
    <source>
        <dbReference type="EMBL" id="KAG8226577.1"/>
    </source>
</evidence>
<feature type="transmembrane region" description="Helical" evidence="8">
    <location>
        <begin position="232"/>
        <end position="249"/>
    </location>
</feature>
<dbReference type="EMBL" id="KZ308289">
    <property type="protein sequence ID" value="KAG8226577.1"/>
    <property type="molecule type" value="Genomic_DNA"/>
</dbReference>
<name>A0A8K0K1I9_LADFU</name>
<dbReference type="InterPro" id="IPR004842">
    <property type="entry name" value="SLC12A_fam"/>
</dbReference>
<dbReference type="OrthoDB" id="2020542at2759"/>
<dbReference type="GO" id="GO:0055078">
    <property type="term" value="P:sodium ion homeostasis"/>
    <property type="evidence" value="ECO:0007669"/>
    <property type="project" value="TreeGrafter"/>
</dbReference>
<keyword evidence="6 8" id="KW-1133">Transmembrane helix</keyword>
<dbReference type="Proteomes" id="UP000792457">
    <property type="component" value="Unassembled WGS sequence"/>
</dbReference>
<evidence type="ECO:0000256" key="5">
    <source>
        <dbReference type="ARBA" id="ARBA00022692"/>
    </source>
</evidence>
<feature type="transmembrane region" description="Helical" evidence="8">
    <location>
        <begin position="178"/>
        <end position="197"/>
    </location>
</feature>
<keyword evidence="11" id="KW-1185">Reference proteome</keyword>
<keyword evidence="5 8" id="KW-0812">Transmembrane</keyword>
<keyword evidence="4" id="KW-0813">Transport</keyword>
<feature type="domain" description="Amino acid permease/ SLC12A" evidence="9">
    <location>
        <begin position="14"/>
        <end position="302"/>
    </location>
</feature>
<dbReference type="Pfam" id="PF00324">
    <property type="entry name" value="AA_permease"/>
    <property type="match status" value="1"/>
</dbReference>
<comment type="similarity">
    <text evidence="2">Belongs to the SLC12A transporter family.</text>
</comment>
<comment type="subcellular location">
    <subcellularLocation>
        <location evidence="1">Membrane</location>
        <topology evidence="1">Multi-pass membrane protein</topology>
    </subcellularLocation>
</comment>
<dbReference type="GO" id="GO:0006884">
    <property type="term" value="P:cell volume homeostasis"/>
    <property type="evidence" value="ECO:0007669"/>
    <property type="project" value="TreeGrafter"/>
</dbReference>
<protein>
    <recommendedName>
        <fullName evidence="3">Solute carrier family 12 member 9</fullName>
    </recommendedName>
</protein>
<dbReference type="PANTHER" id="PTHR11827">
    <property type="entry name" value="SOLUTE CARRIER FAMILY 12, CATION COTRANSPORTERS"/>
    <property type="match status" value="1"/>
</dbReference>
<dbReference type="PANTHER" id="PTHR11827:SF103">
    <property type="entry name" value="SODIUM CHLORIDE COTRANSPORTER 69, ISOFORM E"/>
    <property type="match status" value="1"/>
</dbReference>
<evidence type="ECO:0000259" key="9">
    <source>
        <dbReference type="Pfam" id="PF00324"/>
    </source>
</evidence>
<dbReference type="GO" id="GO:0008511">
    <property type="term" value="F:sodium:potassium:chloride symporter activity"/>
    <property type="evidence" value="ECO:0007669"/>
    <property type="project" value="TreeGrafter"/>
</dbReference>
<evidence type="ECO:0000256" key="8">
    <source>
        <dbReference type="SAM" id="Phobius"/>
    </source>
</evidence>
<dbReference type="AlphaFoldDB" id="A0A8K0K1I9"/>
<keyword evidence="7 8" id="KW-0472">Membrane</keyword>
<evidence type="ECO:0000256" key="2">
    <source>
        <dbReference type="ARBA" id="ARBA00010593"/>
    </source>
</evidence>
<evidence type="ECO:0000256" key="6">
    <source>
        <dbReference type="ARBA" id="ARBA00022989"/>
    </source>
</evidence>
<dbReference type="GO" id="GO:1990573">
    <property type="term" value="P:potassium ion import across plasma membrane"/>
    <property type="evidence" value="ECO:0007669"/>
    <property type="project" value="TreeGrafter"/>
</dbReference>
<dbReference type="InterPro" id="IPR004841">
    <property type="entry name" value="AA-permease/SLC12A_dom"/>
</dbReference>
<dbReference type="Gene3D" id="1.20.1740.10">
    <property type="entry name" value="Amino acid/polyamine transporter I"/>
    <property type="match status" value="1"/>
</dbReference>
<dbReference type="FunFam" id="1.20.1740.10:FF:000013">
    <property type="entry name" value="Solute carrier family 12 member"/>
    <property type="match status" value="1"/>
</dbReference>
<accession>A0A8K0K1I9</accession>
<dbReference type="GO" id="GO:0055075">
    <property type="term" value="P:potassium ion homeostasis"/>
    <property type="evidence" value="ECO:0007669"/>
    <property type="project" value="TreeGrafter"/>
</dbReference>
<evidence type="ECO:0000256" key="3">
    <source>
        <dbReference type="ARBA" id="ARBA00019359"/>
    </source>
</evidence>
<evidence type="ECO:0000313" key="11">
    <source>
        <dbReference type="Proteomes" id="UP000792457"/>
    </source>
</evidence>
<dbReference type="GO" id="GO:0055064">
    <property type="term" value="P:chloride ion homeostasis"/>
    <property type="evidence" value="ECO:0007669"/>
    <property type="project" value="TreeGrafter"/>
</dbReference>
<sequence>MVVKGVVKFGWVQGVMVRCLLNIWGVMLFLRLSWVVAESGIGETLPLLILSIGEGSLVILLSGIVTTLTALSMSAISTNGQVKGGGIYFMISRSLGPEFGASVGLIYSLACAVGVAMHTVGFAESVGDLLRSLGTQIVDGGKNDVRIIGCIAVTVMLAICIIGMSWEAKATVHAQMGLLVILVIAIVDFIIGAFVGPTSEEEVAKGFIGLNSTLLVQNFWPNYRESDGVMQSFFSIFAIFFPSATGILAGANISGDLKDPSSAIPKGTLLAIFITTVSYIIFILLAGASVLRDATGNVTDISGWAFTNCSEGSCHWGLHNSFQVREFSGLIVLHLWFDK</sequence>
<organism evidence="10 11">
    <name type="scientific">Ladona fulva</name>
    <name type="common">Scarce chaser dragonfly</name>
    <name type="synonym">Libellula fulva</name>
    <dbReference type="NCBI Taxonomy" id="123851"/>
    <lineage>
        <taxon>Eukaryota</taxon>
        <taxon>Metazoa</taxon>
        <taxon>Ecdysozoa</taxon>
        <taxon>Arthropoda</taxon>
        <taxon>Hexapoda</taxon>
        <taxon>Insecta</taxon>
        <taxon>Pterygota</taxon>
        <taxon>Palaeoptera</taxon>
        <taxon>Odonata</taxon>
        <taxon>Epiprocta</taxon>
        <taxon>Anisoptera</taxon>
        <taxon>Libelluloidea</taxon>
        <taxon>Libellulidae</taxon>
        <taxon>Ladona</taxon>
    </lineage>
</organism>
<feature type="transmembrane region" description="Helical" evidence="8">
    <location>
        <begin position="269"/>
        <end position="291"/>
    </location>
</feature>
<feature type="transmembrane region" description="Helical" evidence="8">
    <location>
        <begin position="145"/>
        <end position="166"/>
    </location>
</feature>
<gene>
    <name evidence="10" type="ORF">J437_LFUL007269</name>
</gene>
<feature type="transmembrane region" description="Helical" evidence="8">
    <location>
        <begin position="99"/>
        <end position="123"/>
    </location>
</feature>
<evidence type="ECO:0000256" key="4">
    <source>
        <dbReference type="ARBA" id="ARBA00022448"/>
    </source>
</evidence>